<feature type="transmembrane region" description="Helical" evidence="1">
    <location>
        <begin position="20"/>
        <end position="41"/>
    </location>
</feature>
<gene>
    <name evidence="2" type="ORF">AYP45_11770</name>
</gene>
<keyword evidence="1" id="KW-1133">Transmembrane helix</keyword>
<feature type="transmembrane region" description="Helical" evidence="1">
    <location>
        <begin position="142"/>
        <end position="158"/>
    </location>
</feature>
<comment type="caution">
    <text evidence="2">The sequence shown here is derived from an EMBL/GenBank/DDBJ whole genome shotgun (WGS) entry which is preliminary data.</text>
</comment>
<dbReference type="STRING" id="1004156.AYP45_11770"/>
<keyword evidence="1" id="KW-0812">Transmembrane</keyword>
<feature type="transmembrane region" description="Helical" evidence="1">
    <location>
        <begin position="120"/>
        <end position="137"/>
    </location>
</feature>
<reference evidence="2 3" key="1">
    <citation type="journal article" date="2017" name="Water Res.">
        <title>Discovery and metagenomic analysis of an anammox bacterial enrichment related to Candidatus "Brocadia caroliniensis" in a full-scale glycerol-fed nitritation-denitritation separate centrate treatment process.</title>
        <authorList>
            <person name="Park H."/>
            <person name="Brotto A.C."/>
            <person name="van Loosdrecht M.C."/>
            <person name="Chandran K."/>
        </authorList>
    </citation>
    <scope>NUCLEOTIDE SEQUENCE [LARGE SCALE GENOMIC DNA]</scope>
    <source>
        <strain evidence="2">26THWARD</strain>
    </source>
</reference>
<accession>A0A1V4AS50</accession>
<feature type="transmembrane region" description="Helical" evidence="1">
    <location>
        <begin position="199"/>
        <end position="217"/>
    </location>
</feature>
<evidence type="ECO:0000313" key="2">
    <source>
        <dbReference type="EMBL" id="OOP55953.1"/>
    </source>
</evidence>
<evidence type="ECO:0000313" key="3">
    <source>
        <dbReference type="Proteomes" id="UP000189681"/>
    </source>
</evidence>
<evidence type="ECO:0000256" key="1">
    <source>
        <dbReference type="SAM" id="Phobius"/>
    </source>
</evidence>
<protein>
    <submittedName>
        <fullName evidence="2">Uncharacterized protein</fullName>
    </submittedName>
</protein>
<keyword evidence="1" id="KW-0472">Membrane</keyword>
<organism evidence="2 3">
    <name type="scientific">Candidatus Brocadia carolinensis</name>
    <dbReference type="NCBI Taxonomy" id="1004156"/>
    <lineage>
        <taxon>Bacteria</taxon>
        <taxon>Pseudomonadati</taxon>
        <taxon>Planctomycetota</taxon>
        <taxon>Candidatus Brocadiia</taxon>
        <taxon>Candidatus Brocadiales</taxon>
        <taxon>Candidatus Brocadiaceae</taxon>
        <taxon>Candidatus Brocadia</taxon>
    </lineage>
</organism>
<proteinExistence type="predicted"/>
<feature type="transmembrane region" description="Helical" evidence="1">
    <location>
        <begin position="48"/>
        <end position="69"/>
    </location>
</feature>
<sequence>MEFFLQFIESLLYINEDVFWLKECLIAFKSLLIFFFFWWIIRWNSREVVLVCLSTVIGVACIFLGDIGYLSDNDVLKLIAPISFYLLIYRKDRQDDVLLFIFLVPYFVTSYEFYRHFIAFLESIGSHVLIIFCITLVKGNKYLSLLVSAAIGILINYIGVQTPPGTNDIMMNPALITLIVKGFDFYTKNNKYTAFLKSFWATLLCFAFFGSWIFHYIKPICPWYTNY</sequence>
<name>A0A1V4AS50_9BACT</name>
<dbReference type="EMBL" id="AYTS01000107">
    <property type="protein sequence ID" value="OOP55953.1"/>
    <property type="molecule type" value="Genomic_DNA"/>
</dbReference>
<dbReference type="Proteomes" id="UP000189681">
    <property type="component" value="Unassembled WGS sequence"/>
</dbReference>
<dbReference type="AlphaFoldDB" id="A0A1V4AS50"/>